<sequence length="44" mass="4874">MNLLIPVQYMHDMKKKKLMAVSTTTGIMSAMSLGFISCTFGTFV</sequence>
<evidence type="ECO:0000256" key="1">
    <source>
        <dbReference type="SAM" id="Phobius"/>
    </source>
</evidence>
<name>I3D183_9ARCH</name>
<proteinExistence type="predicted"/>
<reference evidence="2 3" key="1">
    <citation type="journal article" date="2012" name="J. Bacteriol.">
        <title>Genome sequence of "Candidatus Nitrosopumilus salaria" BD31, an ammonia-oxidizing archaeon from the San Francisco Bay estuary.</title>
        <authorList>
            <person name="Mosier A.C."/>
            <person name="Allen E.E."/>
            <person name="Kim M."/>
            <person name="Ferriera S."/>
            <person name="Francis C.A."/>
        </authorList>
    </citation>
    <scope>NUCLEOTIDE SEQUENCE [LARGE SCALE GENOMIC DNA]</scope>
    <source>
        <strain evidence="2 3">BD31</strain>
    </source>
</reference>
<protein>
    <submittedName>
        <fullName evidence="2">Uncharacterized protein</fullName>
    </submittedName>
</protein>
<organism evidence="2 3">
    <name type="scientific">Candidatus Nitrosopumilus salarius BD31</name>
    <dbReference type="NCBI Taxonomy" id="859350"/>
    <lineage>
        <taxon>Archaea</taxon>
        <taxon>Nitrososphaerota</taxon>
        <taxon>Nitrososphaeria</taxon>
        <taxon>Nitrosopumilales</taxon>
        <taxon>Nitrosopumilaceae</taxon>
        <taxon>Nitrosopumilus</taxon>
    </lineage>
</organism>
<keyword evidence="1" id="KW-0812">Transmembrane</keyword>
<feature type="transmembrane region" description="Helical" evidence="1">
    <location>
        <begin position="20"/>
        <end position="43"/>
    </location>
</feature>
<evidence type="ECO:0000313" key="3">
    <source>
        <dbReference type="Proteomes" id="UP000003423"/>
    </source>
</evidence>
<gene>
    <name evidence="2" type="ORF">BD31_I0723</name>
</gene>
<keyword evidence="1" id="KW-0472">Membrane</keyword>
<keyword evidence="3" id="KW-1185">Reference proteome</keyword>
<keyword evidence="1" id="KW-1133">Transmembrane helix</keyword>
<accession>I3D183</accession>
<evidence type="ECO:0000313" key="2">
    <source>
        <dbReference type="EMBL" id="EIJ65476.1"/>
    </source>
</evidence>
<dbReference type="AlphaFoldDB" id="I3D183"/>
<dbReference type="EMBL" id="AEXL02000120">
    <property type="protein sequence ID" value="EIJ65476.1"/>
    <property type="molecule type" value="Genomic_DNA"/>
</dbReference>
<comment type="caution">
    <text evidence="2">The sequence shown here is derived from an EMBL/GenBank/DDBJ whole genome shotgun (WGS) entry which is preliminary data.</text>
</comment>
<dbReference type="Proteomes" id="UP000003423">
    <property type="component" value="Unassembled WGS sequence"/>
</dbReference>